<evidence type="ECO:0000256" key="2">
    <source>
        <dbReference type="SAM" id="SignalP"/>
    </source>
</evidence>
<dbReference type="Gene3D" id="1.20.58.790">
    <property type="match status" value="1"/>
</dbReference>
<evidence type="ECO:0008006" key="8">
    <source>
        <dbReference type="Google" id="ProtNLM"/>
    </source>
</evidence>
<dbReference type="GO" id="GO:0009166">
    <property type="term" value="P:nucleotide catabolic process"/>
    <property type="evidence" value="ECO:0007669"/>
    <property type="project" value="InterPro"/>
</dbReference>
<dbReference type="InterPro" id="IPR008334">
    <property type="entry name" value="5'-Nucleotdase_C"/>
</dbReference>
<feature type="domain" description="Calcineurin-like phosphoesterase" evidence="3">
    <location>
        <begin position="524"/>
        <end position="738"/>
    </location>
</feature>
<comment type="caution">
    <text evidence="6">The sequence shown here is derived from an EMBL/GenBank/DDBJ whole genome shotgun (WGS) entry which is preliminary data.</text>
</comment>
<dbReference type="GO" id="GO:0000166">
    <property type="term" value="F:nucleotide binding"/>
    <property type="evidence" value="ECO:0007669"/>
    <property type="project" value="InterPro"/>
</dbReference>
<dbReference type="SUPFAM" id="SSF56300">
    <property type="entry name" value="Metallo-dependent phosphatases"/>
    <property type="match status" value="1"/>
</dbReference>
<organism evidence="6 7">
    <name type="scientific">Peribacillus butanolivorans</name>
    <dbReference type="NCBI Taxonomy" id="421767"/>
    <lineage>
        <taxon>Bacteria</taxon>
        <taxon>Bacillati</taxon>
        <taxon>Bacillota</taxon>
        <taxon>Bacilli</taxon>
        <taxon>Bacillales</taxon>
        <taxon>Bacillaceae</taxon>
        <taxon>Peribacillus</taxon>
    </lineage>
</organism>
<dbReference type="Gene3D" id="2.60.40.10">
    <property type="entry name" value="Immunoglobulins"/>
    <property type="match status" value="1"/>
</dbReference>
<name>A0AAX0S0B7_9BACI</name>
<protein>
    <recommendedName>
        <fullName evidence="8">DUF5011 domain-containing protein</fullName>
    </recommendedName>
</protein>
<dbReference type="PANTHER" id="PTHR11575:SF24">
    <property type="entry name" value="5'-NUCLEOTIDASE"/>
    <property type="match status" value="1"/>
</dbReference>
<dbReference type="SUPFAM" id="SSF55816">
    <property type="entry name" value="5'-nucleotidase (syn. UDP-sugar hydrolase), C-terminal domain"/>
    <property type="match status" value="1"/>
</dbReference>
<dbReference type="PRINTS" id="PR01607">
    <property type="entry name" value="APYRASEFAMLY"/>
</dbReference>
<evidence type="ECO:0000259" key="5">
    <source>
        <dbReference type="Pfam" id="PF16403"/>
    </source>
</evidence>
<evidence type="ECO:0000313" key="6">
    <source>
        <dbReference type="EMBL" id="PEJ30205.1"/>
    </source>
</evidence>
<feature type="domain" description="Pesticidal crystal protein Cry22Aa Ig-like" evidence="5">
    <location>
        <begin position="258"/>
        <end position="325"/>
    </location>
</feature>
<feature type="domain" description="5'-Nucleotidase C-terminal" evidence="4">
    <location>
        <begin position="828"/>
        <end position="988"/>
    </location>
</feature>
<dbReference type="Pfam" id="PF00149">
    <property type="entry name" value="Metallophos"/>
    <property type="match status" value="1"/>
</dbReference>
<dbReference type="AlphaFoldDB" id="A0AAX0S0B7"/>
<dbReference type="InterPro" id="IPR036907">
    <property type="entry name" value="5'-Nucleotdase_C_sf"/>
</dbReference>
<dbReference type="Pfam" id="PF02872">
    <property type="entry name" value="5_nucleotid_C"/>
    <property type="match status" value="1"/>
</dbReference>
<dbReference type="Gene3D" id="3.60.21.10">
    <property type="match status" value="1"/>
</dbReference>
<dbReference type="Pfam" id="PF16403">
    <property type="entry name" value="Bact_surface_Ig-like"/>
    <property type="match status" value="1"/>
</dbReference>
<dbReference type="RefSeq" id="WP_098177175.1">
    <property type="nucleotide sequence ID" value="NZ_NUEQ01000034.1"/>
</dbReference>
<accession>A0AAX0S0B7</accession>
<evidence type="ECO:0000313" key="7">
    <source>
        <dbReference type="Proteomes" id="UP000220106"/>
    </source>
</evidence>
<proteinExistence type="predicted"/>
<dbReference type="InterPro" id="IPR006179">
    <property type="entry name" value="5_nucleotidase/apyrase"/>
</dbReference>
<feature type="signal peptide" evidence="2">
    <location>
        <begin position="1"/>
        <end position="24"/>
    </location>
</feature>
<dbReference type="InterPro" id="IPR032179">
    <property type="entry name" value="Cry22Aa_Ig-like"/>
</dbReference>
<dbReference type="InterPro" id="IPR006146">
    <property type="entry name" value="5'-Nucleotdase_CS"/>
</dbReference>
<evidence type="ECO:0000259" key="4">
    <source>
        <dbReference type="Pfam" id="PF02872"/>
    </source>
</evidence>
<dbReference type="GO" id="GO:0016788">
    <property type="term" value="F:hydrolase activity, acting on ester bonds"/>
    <property type="evidence" value="ECO:0007669"/>
    <property type="project" value="InterPro"/>
</dbReference>
<keyword evidence="1 2" id="KW-0732">Signal</keyword>
<feature type="chain" id="PRO_5043791072" description="DUF5011 domain-containing protein" evidence="2">
    <location>
        <begin position="25"/>
        <end position="1098"/>
    </location>
</feature>
<dbReference type="InterPro" id="IPR013783">
    <property type="entry name" value="Ig-like_fold"/>
</dbReference>
<dbReference type="InterPro" id="IPR004843">
    <property type="entry name" value="Calcineurin-like_PHP"/>
</dbReference>
<reference evidence="6 7" key="1">
    <citation type="submission" date="2017-09" db="EMBL/GenBank/DDBJ databases">
        <title>Large-scale bioinformatics analysis of Bacillus genomes uncovers conserved roles of natural products in bacterial physiology.</title>
        <authorList>
            <consortium name="Agbiome Team Llc"/>
            <person name="Bleich R.M."/>
            <person name="Kirk G.J."/>
            <person name="Santa Maria K.C."/>
            <person name="Allen S.E."/>
            <person name="Farag S."/>
            <person name="Shank E.A."/>
            <person name="Bowers A."/>
        </authorList>
    </citation>
    <scope>NUCLEOTIDE SEQUENCE [LARGE SCALE GENOMIC DNA]</scope>
    <source>
        <strain evidence="6 7">AFS003229</strain>
    </source>
</reference>
<sequence>MNKKKAIKLATATAIAASAFTAVAPIQSEASTSIATQVKNAKAAMKKPFSTYFDAKKLANVTTVEKQIKSAKKEYTNVKNSIKNSSNSKAKKDAYYKELKGYEKYITRAEGYVKGYKAAEKAKKMLKSDLTKLNAAAIAQKPTDVKNKYNALDASVKKTDKNIKDTVYGAKIEKLLYAQFTAATKTALQGEIKAYYYYEKAEYWLNKGDTKTAADRIKTASKIKVDTKKDLGKAIKDYAKKVQTKYDQATDKEAPKFTYKGEVKFEVEMGGNFKLPKVTAEDKLNKVYVTYKIKGPKGATKIDTNVAGVYKVTYTATDAKGNKAKDLVITVVVKEATVKVEKVSAITSKTLEVKFNTAVDDTKALFELKKEGRQVNYSKVSFSEDKKTATIELPSKITKGKYFVNVSGLVQGKVVSGSVKTEDEKVKGIEILSEKAPIEGGQVSVGYKVVNQYGEDVTKFETVEVSVKGAKEVSNTDGQLVLTKVDGANDLKAGDQIDVTLFHKATKTSATKTITVTNENFELTVMHTNDTHAHLDNIARRITAIKEVRKENQNSLLLDAGDVFSGTLYFNQYTGQADLEFMNLIGYDAMTFGNHEFDLGTEKLADFVKNAKFPFVCANVNFSNDTYLKSYFKGESTQTAKSGEIYSSIVKSIDGEKVGIFGLTTAETKDISSPGAGVEFEEYLAKSQQTVNSLEEQGVNKVIALTHLGFNDGGGDNDLTLAEKVKGIDVIVGGHSHDKLEKPTVVNTEAGAEPTVIVQANEYSNYLGQLDVEFDKDGKVIANDGKLIDLNKQNADKSYVIKDDEEALNILNTKYKPAVDDMQKFVVGIADVDLIGGNPAARTGETNLGDFIADGMLAKAQQYKPGTVIALQNGGGVRTTIKAGNITLANIFEILPFGNSLGVMDLKGSEIKSALELSVKDAPAAFGGFLQVSGLRFTYDHTKATGSRVQSVEVYKDGMFEELKDDENYQVATNIFTAKGGDGYTMFAKAYSEGRVSELGFVDWEVLQDYIKVQKDQKIAPVLEGRIIDEAKTEVKASEFNGTAEDPKTHKGSIVVDITGVSSLENALITGNLHLKGTDADKVVLKNVTVLGNTYFID</sequence>
<dbReference type="GO" id="GO:0046872">
    <property type="term" value="F:metal ion binding"/>
    <property type="evidence" value="ECO:0007669"/>
    <property type="project" value="InterPro"/>
</dbReference>
<dbReference type="InterPro" id="IPR014755">
    <property type="entry name" value="Cu-Rt/internalin_Ig-like"/>
</dbReference>
<dbReference type="InterPro" id="IPR029052">
    <property type="entry name" value="Metallo-depent_PP-like"/>
</dbReference>
<evidence type="ECO:0000259" key="3">
    <source>
        <dbReference type="Pfam" id="PF00149"/>
    </source>
</evidence>
<gene>
    <name evidence="6" type="ORF">CN689_20740</name>
</gene>
<evidence type="ECO:0000256" key="1">
    <source>
        <dbReference type="ARBA" id="ARBA00022729"/>
    </source>
</evidence>
<dbReference type="Gene3D" id="3.90.780.10">
    <property type="entry name" value="5'-Nucleotidase, C-terminal domain"/>
    <property type="match status" value="1"/>
</dbReference>
<dbReference type="PROSITE" id="PS00785">
    <property type="entry name" value="5_NUCLEOTIDASE_1"/>
    <property type="match status" value="1"/>
</dbReference>
<dbReference type="EMBL" id="NUEQ01000034">
    <property type="protein sequence ID" value="PEJ30205.1"/>
    <property type="molecule type" value="Genomic_DNA"/>
</dbReference>
<dbReference type="Proteomes" id="UP000220106">
    <property type="component" value="Unassembled WGS sequence"/>
</dbReference>
<dbReference type="Gene3D" id="2.60.40.1220">
    <property type="match status" value="1"/>
</dbReference>
<dbReference type="PANTHER" id="PTHR11575">
    <property type="entry name" value="5'-NUCLEOTIDASE-RELATED"/>
    <property type="match status" value="1"/>
</dbReference>